<dbReference type="HOGENOM" id="CLU_027562_9_6_10"/>
<reference evidence="6 7" key="2">
    <citation type="journal article" date="2015" name="Genome Announc.">
        <title>Complete Genome Sequence of the Novel Leech Symbiont Mucinivorans hirudinis M3T.</title>
        <authorList>
            <person name="Nelson M.C."/>
            <person name="Bomar L."/>
            <person name="Graf J."/>
        </authorList>
    </citation>
    <scope>NUCLEOTIDE SEQUENCE [LARGE SCALE GENOMIC DNA]</scope>
    <source>
        <strain evidence="7">M3</strain>
    </source>
</reference>
<dbReference type="PANTHER" id="PTHR30349:SF41">
    <property type="entry name" value="INTEGRASE_RECOMBINASE PROTEIN MJ0367-RELATED"/>
    <property type="match status" value="1"/>
</dbReference>
<evidence type="ECO:0000256" key="3">
    <source>
        <dbReference type="ARBA" id="ARBA00023172"/>
    </source>
</evidence>
<dbReference type="PANTHER" id="PTHR30349">
    <property type="entry name" value="PHAGE INTEGRASE-RELATED"/>
    <property type="match status" value="1"/>
</dbReference>
<evidence type="ECO:0000256" key="1">
    <source>
        <dbReference type="ARBA" id="ARBA00008857"/>
    </source>
</evidence>
<dbReference type="InterPro" id="IPR002104">
    <property type="entry name" value="Integrase_catalytic"/>
</dbReference>
<evidence type="ECO:0000313" key="6">
    <source>
        <dbReference type="EMBL" id="CDN30568.1"/>
    </source>
</evidence>
<keyword evidence="3" id="KW-0233">DNA recombination</keyword>
<dbReference type="Gene3D" id="1.10.150.130">
    <property type="match status" value="1"/>
</dbReference>
<organism evidence="6 7">
    <name type="scientific">Mucinivorans hirudinis</name>
    <dbReference type="NCBI Taxonomy" id="1433126"/>
    <lineage>
        <taxon>Bacteria</taxon>
        <taxon>Pseudomonadati</taxon>
        <taxon>Bacteroidota</taxon>
        <taxon>Bacteroidia</taxon>
        <taxon>Bacteroidales</taxon>
        <taxon>Rikenellaceae</taxon>
        <taxon>Mucinivorans</taxon>
    </lineage>
</organism>
<dbReference type="KEGG" id="rbc:BN938_0463"/>
<feature type="domain" description="Tyr recombinase" evidence="4">
    <location>
        <begin position="74"/>
        <end position="262"/>
    </location>
</feature>
<evidence type="ECO:0000259" key="4">
    <source>
        <dbReference type="PROSITE" id="PS51898"/>
    </source>
</evidence>
<comment type="similarity">
    <text evidence="1">Belongs to the 'phage' integrase family.</text>
</comment>
<dbReference type="EMBL" id="HG934468">
    <property type="protein sequence ID" value="CDN30568.1"/>
    <property type="molecule type" value="Genomic_DNA"/>
</dbReference>
<name>A0A060R9T6_9BACT</name>
<dbReference type="GO" id="GO:0006310">
    <property type="term" value="P:DNA recombination"/>
    <property type="evidence" value="ECO:0007669"/>
    <property type="project" value="UniProtKB-KW"/>
</dbReference>
<keyword evidence="7" id="KW-1185">Reference proteome</keyword>
<dbReference type="InterPro" id="IPR010998">
    <property type="entry name" value="Integrase_recombinase_N"/>
</dbReference>
<accession>A0A060R9T6</accession>
<dbReference type="InterPro" id="IPR011010">
    <property type="entry name" value="DNA_brk_join_enz"/>
</dbReference>
<protein>
    <submittedName>
        <fullName evidence="5">Integrase</fullName>
    </submittedName>
    <submittedName>
        <fullName evidence="6">Tyrosine recombinase XerD</fullName>
    </submittedName>
</protein>
<dbReference type="Pfam" id="PF00589">
    <property type="entry name" value="Phage_integrase"/>
    <property type="match status" value="1"/>
</dbReference>
<gene>
    <name evidence="5" type="ORF">BN938_0085</name>
    <name evidence="6" type="ORF">BN938_0463</name>
</gene>
<sequence length="279" mass="32361">MWFRWLSAQGIEPRSPFREHIFQYKTHLQEQGKSKFTYLSYVVVVKLFYRYCSTRNYYDNIGEGINTGIKQRGHFKEALTSTQALKLMDSINTETIVGKRDKLIIALMLTNGLRTCEVHRLNICDFDKDGERTILHIQRKGRVDKNETIAVPEVVEGLFEEYIACREFNVEDPLIVNHLKGQKPRRLPKQTISHIVKQRLRAIGINDPKITAHSLRHTCGSLLVEMGLDVEMIKDLLGHSNTSTTRIYIEQAQRRRLIEENPGNKIGELITRPMKKQTN</sequence>
<dbReference type="SUPFAM" id="SSF56349">
    <property type="entry name" value="DNA breaking-rejoining enzymes"/>
    <property type="match status" value="1"/>
</dbReference>
<dbReference type="Proteomes" id="UP000027616">
    <property type="component" value="Chromosome I"/>
</dbReference>
<dbReference type="KEGG" id="rbc:BN938_0085"/>
<evidence type="ECO:0000256" key="2">
    <source>
        <dbReference type="ARBA" id="ARBA00023125"/>
    </source>
</evidence>
<dbReference type="InterPro" id="IPR013762">
    <property type="entry name" value="Integrase-like_cat_sf"/>
</dbReference>
<keyword evidence="2" id="KW-0238">DNA-binding</keyword>
<dbReference type="Gene3D" id="1.10.443.10">
    <property type="entry name" value="Intergrase catalytic core"/>
    <property type="match status" value="1"/>
</dbReference>
<dbReference type="PROSITE" id="PS51898">
    <property type="entry name" value="TYR_RECOMBINASE"/>
    <property type="match status" value="1"/>
</dbReference>
<dbReference type="AlphaFoldDB" id="A0A060R9T6"/>
<evidence type="ECO:0000313" key="5">
    <source>
        <dbReference type="EMBL" id="CDN30192.1"/>
    </source>
</evidence>
<dbReference type="STRING" id="1433126.BN938_0085"/>
<dbReference type="OrthoDB" id="9801717at2"/>
<dbReference type="InterPro" id="IPR050090">
    <property type="entry name" value="Tyrosine_recombinase_XerCD"/>
</dbReference>
<proteinExistence type="inferred from homology"/>
<dbReference type="GO" id="GO:0003677">
    <property type="term" value="F:DNA binding"/>
    <property type="evidence" value="ECO:0007669"/>
    <property type="project" value="UniProtKB-KW"/>
</dbReference>
<reference evidence="6" key="1">
    <citation type="submission" date="2014-01" db="EMBL/GenBank/DDBJ databases">
        <authorList>
            <person name="Nelson M."/>
        </authorList>
    </citation>
    <scope>NUCLEOTIDE SEQUENCE</scope>
</reference>
<dbReference type="EMBL" id="HG934468">
    <property type="protein sequence ID" value="CDN30192.1"/>
    <property type="molecule type" value="Genomic_DNA"/>
</dbReference>
<dbReference type="GO" id="GO:0015074">
    <property type="term" value="P:DNA integration"/>
    <property type="evidence" value="ECO:0007669"/>
    <property type="project" value="InterPro"/>
</dbReference>
<dbReference type="eggNOG" id="COG4974">
    <property type="taxonomic scope" value="Bacteria"/>
</dbReference>
<evidence type="ECO:0000313" key="7">
    <source>
        <dbReference type="Proteomes" id="UP000027616"/>
    </source>
</evidence>